<keyword evidence="12" id="KW-0325">Glycoprotein</keyword>
<reference evidence="20 21" key="1">
    <citation type="journal article" date="2015" name="Genome Biol.">
        <title>Comparative genomics of Steinernema reveals deeply conserved gene regulatory networks.</title>
        <authorList>
            <person name="Dillman A.R."/>
            <person name="Macchietto M."/>
            <person name="Porter C.F."/>
            <person name="Rogers A."/>
            <person name="Williams B."/>
            <person name="Antoshechkin I."/>
            <person name="Lee M.M."/>
            <person name="Goodwin Z."/>
            <person name="Lu X."/>
            <person name="Lewis E.E."/>
            <person name="Goodrich-Blair H."/>
            <person name="Stock S.P."/>
            <person name="Adams B.J."/>
            <person name="Sternberg P.W."/>
            <person name="Mortazavi A."/>
        </authorList>
    </citation>
    <scope>NUCLEOTIDE SEQUENCE [LARGE SCALE GENOMIC DNA]</scope>
    <source>
        <strain evidence="20 21">ALL</strain>
    </source>
</reference>
<keyword evidence="21" id="KW-1185">Reference proteome</keyword>
<dbReference type="InterPro" id="IPR046791">
    <property type="entry name" value="Polycystin_dom"/>
</dbReference>
<feature type="domain" description="Polycystin cation channel PKD1/PKD2" evidence="18">
    <location>
        <begin position="343"/>
        <end position="567"/>
    </location>
</feature>
<keyword evidence="10 17" id="KW-0472">Membrane</keyword>
<dbReference type="Pfam" id="PF08016">
    <property type="entry name" value="PKD_channel"/>
    <property type="match status" value="1"/>
</dbReference>
<dbReference type="EMBL" id="AZBU02000001">
    <property type="protein sequence ID" value="TMS38032.1"/>
    <property type="molecule type" value="Genomic_DNA"/>
</dbReference>
<keyword evidence="5" id="KW-1003">Cell membrane</keyword>
<evidence type="ECO:0000256" key="14">
    <source>
        <dbReference type="ARBA" id="ARBA00023303"/>
    </source>
</evidence>
<dbReference type="GO" id="GO:0050982">
    <property type="term" value="P:detection of mechanical stimulus"/>
    <property type="evidence" value="ECO:0007669"/>
    <property type="project" value="TreeGrafter"/>
</dbReference>
<feature type="region of interest" description="Disordered" evidence="16">
    <location>
        <begin position="635"/>
        <end position="664"/>
    </location>
</feature>
<evidence type="ECO:0000256" key="15">
    <source>
        <dbReference type="PIRSR" id="PIRSR603915-2"/>
    </source>
</evidence>
<evidence type="ECO:0000256" key="10">
    <source>
        <dbReference type="ARBA" id="ARBA00023136"/>
    </source>
</evidence>
<feature type="region of interest" description="Disordered" evidence="16">
    <location>
        <begin position="1"/>
        <end position="41"/>
    </location>
</feature>
<keyword evidence="4" id="KW-0813">Transport</keyword>
<sequence>MKGLRARKLDRSHAEAPPMRMDYGQEHDLPPPVYSADRNQQPSAFEADQFEQEYGVDKGNVNKSAIKPKAHSQFLGGMKSVWMTKHTEDTKNDRRLYVVTTIRELIVYVFFLIIICVIAFSMTSSSQYYFTKVVGDLFLANAPPDQKKFTEVQTIDEVWEYMENQLMIALYWNETTMLTNYSDRSMIFYENRLLGYPRIRTIRVSNSSCEVVSSFKREIKECFGHYEEAKEEQLTDSDNNETAFTYQPASVLQSNWVWGQIATYGGGGYVQDLSINNRSDSARLIANLKANRWISRGTRVIFIDFSVYNANLNLFCIVQLIIELPATGGVITMSNLNTMKLLRYVTTRDYVILGCEGIFCAFVIYYLVEEIIEIFKWRCSYLTSFWNLMDLVVLATSGTAIYLSIYRTLLVRRKVETLLNGVTQYENLQSVVYAENRFTDSVAVLLFFSWIKLFKYVSFNKTMSQLNATLSRAAKDISGFGIMFGVMFFAYVQAGYMAFGSQIFEYSTIYQASFTLLRTILGDFDFNALQRANRVLGPIFFLTYIFLVFFVLLNMFLAIINDSYSEVKGEFSKQANELEVADFVKQGYYKTLRLFRRKRSNGADEMLDYDAFKKDMLKKGYSLREIDDQFSKYSEEIHQPSPDDEQPASQESEKRRLPTTDGTELKQCAMSGFICWIKPPHGSYGEHNRKGRRASGKRHGHDAQVRS</sequence>
<evidence type="ECO:0000256" key="6">
    <source>
        <dbReference type="ARBA" id="ARBA00022692"/>
    </source>
</evidence>
<evidence type="ECO:0000256" key="5">
    <source>
        <dbReference type="ARBA" id="ARBA00022475"/>
    </source>
</evidence>
<keyword evidence="9" id="KW-0406">Ion transport</keyword>
<dbReference type="STRING" id="34508.A0A4U8UXB8"/>
<feature type="disulfide bond" evidence="15">
    <location>
        <begin position="209"/>
        <end position="222"/>
    </location>
</feature>
<evidence type="ECO:0000256" key="3">
    <source>
        <dbReference type="ARBA" id="ARBA00007200"/>
    </source>
</evidence>
<dbReference type="GO" id="GO:0005262">
    <property type="term" value="F:calcium channel activity"/>
    <property type="evidence" value="ECO:0007669"/>
    <property type="project" value="TreeGrafter"/>
</dbReference>
<feature type="compositionally biased region" description="Basic residues" evidence="16">
    <location>
        <begin position="689"/>
        <end position="700"/>
    </location>
</feature>
<keyword evidence="14" id="KW-0407">Ion channel</keyword>
<keyword evidence="13" id="KW-0966">Cell projection</keyword>
<evidence type="ECO:0000256" key="8">
    <source>
        <dbReference type="ARBA" id="ARBA00023054"/>
    </source>
</evidence>
<comment type="similarity">
    <text evidence="3">Belongs to the polycystin family.</text>
</comment>
<comment type="caution">
    <text evidence="20">The sequence shown here is derived from an EMBL/GenBank/DDBJ whole genome shotgun (WGS) entry which is preliminary data.</text>
</comment>
<dbReference type="Proteomes" id="UP000298663">
    <property type="component" value="Unassembled WGS sequence"/>
</dbReference>
<evidence type="ECO:0000256" key="7">
    <source>
        <dbReference type="ARBA" id="ARBA00022989"/>
    </source>
</evidence>
<dbReference type="PANTHER" id="PTHR10877:SF183">
    <property type="entry name" value="AT14535P-RELATED"/>
    <property type="match status" value="1"/>
</dbReference>
<comment type="subcellular location">
    <subcellularLocation>
        <location evidence="2">Cell membrane</location>
        <topology evidence="2">Multi-pass membrane protein</topology>
    </subcellularLocation>
    <subcellularLocation>
        <location evidence="1">Cell projection</location>
        <location evidence="1">Cilium</location>
    </subcellularLocation>
</comment>
<proteinExistence type="inferred from homology"/>
<evidence type="ECO:0000313" key="21">
    <source>
        <dbReference type="Proteomes" id="UP000298663"/>
    </source>
</evidence>
<feature type="transmembrane region" description="Helical" evidence="17">
    <location>
        <begin position="539"/>
        <end position="560"/>
    </location>
</feature>
<feature type="transmembrane region" description="Helical" evidence="17">
    <location>
        <begin position="350"/>
        <end position="368"/>
    </location>
</feature>
<feature type="transmembrane region" description="Helical" evidence="17">
    <location>
        <begin position="105"/>
        <end position="122"/>
    </location>
</feature>
<evidence type="ECO:0000256" key="4">
    <source>
        <dbReference type="ARBA" id="ARBA00022448"/>
    </source>
</evidence>
<gene>
    <name evidence="20" type="ORF">L596_004847</name>
</gene>
<evidence type="ECO:0000256" key="9">
    <source>
        <dbReference type="ARBA" id="ARBA00023065"/>
    </source>
</evidence>
<feature type="transmembrane region" description="Helical" evidence="17">
    <location>
        <begin position="388"/>
        <end position="406"/>
    </location>
</feature>
<keyword evidence="11" id="KW-1015">Disulfide bond</keyword>
<organism evidence="20 21">
    <name type="scientific">Steinernema carpocapsae</name>
    <name type="common">Entomopathogenic nematode</name>
    <dbReference type="NCBI Taxonomy" id="34508"/>
    <lineage>
        <taxon>Eukaryota</taxon>
        <taxon>Metazoa</taxon>
        <taxon>Ecdysozoa</taxon>
        <taxon>Nematoda</taxon>
        <taxon>Chromadorea</taxon>
        <taxon>Rhabditida</taxon>
        <taxon>Tylenchina</taxon>
        <taxon>Panagrolaimomorpha</taxon>
        <taxon>Strongyloidoidea</taxon>
        <taxon>Steinernematidae</taxon>
        <taxon>Steinernema</taxon>
    </lineage>
</organism>
<dbReference type="GO" id="GO:0005886">
    <property type="term" value="C:plasma membrane"/>
    <property type="evidence" value="ECO:0007669"/>
    <property type="project" value="UniProtKB-SubCell"/>
</dbReference>
<reference evidence="20 21" key="2">
    <citation type="journal article" date="2019" name="G3 (Bethesda)">
        <title>Hybrid Assembly of the Genome of the Entomopathogenic Nematode Steinernema carpocapsae Identifies the X-Chromosome.</title>
        <authorList>
            <person name="Serra L."/>
            <person name="Macchietto M."/>
            <person name="Macias-Munoz A."/>
            <person name="McGill C.J."/>
            <person name="Rodriguez I.M."/>
            <person name="Rodriguez B."/>
            <person name="Murad R."/>
            <person name="Mortazavi A."/>
        </authorList>
    </citation>
    <scope>NUCLEOTIDE SEQUENCE [LARGE SCALE GENOMIC DNA]</scope>
    <source>
        <strain evidence="20 21">ALL</strain>
    </source>
</reference>
<dbReference type="GO" id="GO:0005509">
    <property type="term" value="F:calcium ion binding"/>
    <property type="evidence" value="ECO:0007669"/>
    <property type="project" value="InterPro"/>
</dbReference>
<dbReference type="PRINTS" id="PR01433">
    <property type="entry name" value="POLYCYSTIN2"/>
</dbReference>
<feature type="region of interest" description="Disordered" evidence="16">
    <location>
        <begin position="678"/>
        <end position="707"/>
    </location>
</feature>
<dbReference type="Pfam" id="PF20519">
    <property type="entry name" value="Polycystin_dom"/>
    <property type="match status" value="1"/>
</dbReference>
<dbReference type="OrthoDB" id="444119at2759"/>
<dbReference type="InterPro" id="IPR013122">
    <property type="entry name" value="PKD1_2_channel"/>
</dbReference>
<evidence type="ECO:0000256" key="16">
    <source>
        <dbReference type="SAM" id="MobiDB-lite"/>
    </source>
</evidence>
<name>A0A4U8UXB8_STECR</name>
<dbReference type="InterPro" id="IPR003915">
    <property type="entry name" value="PKD_2"/>
</dbReference>
<dbReference type="PANTHER" id="PTHR10877">
    <property type="entry name" value="POLYCYSTIN FAMILY MEMBER"/>
    <property type="match status" value="1"/>
</dbReference>
<feature type="domain" description="Polycystin" evidence="19">
    <location>
        <begin position="149"/>
        <end position="342"/>
    </location>
</feature>
<keyword evidence="7 17" id="KW-1133">Transmembrane helix</keyword>
<evidence type="ECO:0000259" key="19">
    <source>
        <dbReference type="Pfam" id="PF20519"/>
    </source>
</evidence>
<keyword evidence="6 17" id="KW-0812">Transmembrane</keyword>
<feature type="transmembrane region" description="Helical" evidence="17">
    <location>
        <begin position="477"/>
        <end position="499"/>
    </location>
</feature>
<evidence type="ECO:0000256" key="17">
    <source>
        <dbReference type="SAM" id="Phobius"/>
    </source>
</evidence>
<evidence type="ECO:0000256" key="2">
    <source>
        <dbReference type="ARBA" id="ARBA00004651"/>
    </source>
</evidence>
<feature type="transmembrane region" description="Helical" evidence="17">
    <location>
        <begin position="312"/>
        <end position="338"/>
    </location>
</feature>
<evidence type="ECO:0000256" key="13">
    <source>
        <dbReference type="ARBA" id="ARBA00023273"/>
    </source>
</evidence>
<protein>
    <submittedName>
        <fullName evidence="20">Uncharacterized protein</fullName>
    </submittedName>
</protein>
<evidence type="ECO:0000256" key="11">
    <source>
        <dbReference type="ARBA" id="ARBA00023157"/>
    </source>
</evidence>
<evidence type="ECO:0000259" key="18">
    <source>
        <dbReference type="Pfam" id="PF08016"/>
    </source>
</evidence>
<evidence type="ECO:0000313" key="20">
    <source>
        <dbReference type="EMBL" id="TMS38032.1"/>
    </source>
</evidence>
<dbReference type="InterPro" id="IPR051223">
    <property type="entry name" value="Polycystin"/>
</dbReference>
<evidence type="ECO:0000256" key="1">
    <source>
        <dbReference type="ARBA" id="ARBA00004138"/>
    </source>
</evidence>
<dbReference type="FunFam" id="1.10.287.70:FF:000055">
    <property type="entry name" value="Polycystic kidney disease 2-like 1"/>
    <property type="match status" value="1"/>
</dbReference>
<dbReference type="GO" id="GO:0005929">
    <property type="term" value="C:cilium"/>
    <property type="evidence" value="ECO:0007669"/>
    <property type="project" value="UniProtKB-SubCell"/>
</dbReference>
<evidence type="ECO:0000256" key="12">
    <source>
        <dbReference type="ARBA" id="ARBA00023180"/>
    </source>
</evidence>
<dbReference type="Gene3D" id="1.10.287.70">
    <property type="match status" value="1"/>
</dbReference>
<keyword evidence="8" id="KW-0175">Coiled coil</keyword>
<dbReference type="AlphaFoldDB" id="A0A4U8UXB8"/>
<accession>A0A4U8UXB8</accession>